<dbReference type="Proteomes" id="UP000007463">
    <property type="component" value="Chromosome"/>
</dbReference>
<keyword evidence="4" id="KW-1185">Reference proteome</keyword>
<dbReference type="HOGENOM" id="CLU_016249_4_0_10"/>
<dbReference type="GO" id="GO:0005737">
    <property type="term" value="C:cytoplasm"/>
    <property type="evidence" value="ECO:0007669"/>
    <property type="project" value="TreeGrafter"/>
</dbReference>
<dbReference type="GO" id="GO:0016881">
    <property type="term" value="F:acid-amino acid ligase activity"/>
    <property type="evidence" value="ECO:0007669"/>
    <property type="project" value="TreeGrafter"/>
</dbReference>
<name>F2IF75_FLUTR</name>
<reference evidence="3 4" key="1">
    <citation type="journal article" date="2011" name="Stand. Genomic Sci.">
        <title>Complete genome sequence of the gliding freshwater bacterium Fluviicola taffensis type strain (RW262).</title>
        <authorList>
            <person name="Woyke T."/>
            <person name="Chertkov O."/>
            <person name="Lapidus A."/>
            <person name="Nolan M."/>
            <person name="Lucas S."/>
            <person name="Del Rio T.G."/>
            <person name="Tice H."/>
            <person name="Cheng J.F."/>
            <person name="Tapia R."/>
            <person name="Han C."/>
            <person name="Goodwin L."/>
            <person name="Pitluck S."/>
            <person name="Liolios K."/>
            <person name="Pagani I."/>
            <person name="Ivanova N."/>
            <person name="Huntemann M."/>
            <person name="Mavromatis K."/>
            <person name="Mikhailova N."/>
            <person name="Pati A."/>
            <person name="Chen A."/>
            <person name="Palaniappan K."/>
            <person name="Land M."/>
            <person name="Hauser L."/>
            <person name="Brambilla E.M."/>
            <person name="Rohde M."/>
            <person name="Mwirichia R."/>
            <person name="Sikorski J."/>
            <person name="Tindall B.J."/>
            <person name="Goker M."/>
            <person name="Bristow J."/>
            <person name="Eisen J.A."/>
            <person name="Markowitz V."/>
            <person name="Hugenholtz P."/>
            <person name="Klenk H.P."/>
            <person name="Kyrpides N.C."/>
        </authorList>
    </citation>
    <scope>NUCLEOTIDE SEQUENCE [LARGE SCALE GENOMIC DNA]</scope>
    <source>
        <strain evidence="4">DSM 16823 / RW262 / RW262</strain>
    </source>
</reference>
<dbReference type="EMBL" id="CP002542">
    <property type="protein sequence ID" value="AEA43549.1"/>
    <property type="molecule type" value="Genomic_DNA"/>
</dbReference>
<gene>
    <name evidence="3" type="ordered locus">Fluta_1557</name>
</gene>
<dbReference type="PANTHER" id="PTHR31901">
    <property type="entry name" value="GH3 DOMAIN-CONTAINING PROTEIN"/>
    <property type="match status" value="1"/>
</dbReference>
<dbReference type="PANTHER" id="PTHR31901:SF9">
    <property type="entry name" value="GH3 DOMAIN-CONTAINING PROTEIN"/>
    <property type="match status" value="1"/>
</dbReference>
<dbReference type="AlphaFoldDB" id="F2IF75"/>
<organism evidence="3 4">
    <name type="scientific">Fluviicola taffensis (strain DSM 16823 / NCIMB 13979 / RW262)</name>
    <dbReference type="NCBI Taxonomy" id="755732"/>
    <lineage>
        <taxon>Bacteria</taxon>
        <taxon>Pseudomonadati</taxon>
        <taxon>Bacteroidota</taxon>
        <taxon>Flavobacteriia</taxon>
        <taxon>Flavobacteriales</taxon>
        <taxon>Crocinitomicaceae</taxon>
        <taxon>Fluviicola</taxon>
    </lineage>
</organism>
<sequence length="526" mass="61017">MFFLYFAWIKLPLWLLKFLETMPIIGKLLKKTTEFSARRGALKGLDFKDQIKVLSKILYFAEETKFGQHYDFQSILDSENRVENFQKAIPIRDYDQFYKDWLHRCLEDEADVIWPGKIKYFALSSGTTGSPSKRIPVTKQMIRSFQRNTIKQFTATADLNLSDGFYQKSFIAVGGSSKPEKKGNHYEGDLSGILKKHTSVVLMPLTKPDAETAAIKDWNKKLDRMVEKAPEWDISTVAGIPSWCIMLMERIIEKYQVESIHDIWPNLELYMFGGVYIEPYLKRFENVCGKKVHLLNTYLASEGYFAYQRRAESNGMQLLLKSGIFFEFVPFNRDNFDEHGNIKLEAKALTVNEVVGGEDYALVISTNAGLWRYLVGDLVQFVDVERREVRISGRIKQYLSLVGEHLSLDNINMAILKTSEKLNITIPEFCLYANAEEQRHYWCFGSQKPMDCDLVMKTVDEFLCEGNDDYSSVRKYDTLKSPVAYQTDVDNFYKFLEEKGRLGSQNKFPRVMNEYQAKEWKLFLGV</sequence>
<protein>
    <submittedName>
        <fullName evidence="3">GH3 auxin-responsive promoter</fullName>
    </submittedName>
</protein>
<dbReference type="InterPro" id="IPR004993">
    <property type="entry name" value="GH3"/>
</dbReference>
<dbReference type="Pfam" id="PF23571">
    <property type="entry name" value="GH3_M"/>
    <property type="match status" value="1"/>
</dbReference>
<dbReference type="eggNOG" id="COG1020">
    <property type="taxonomic scope" value="Bacteria"/>
</dbReference>
<dbReference type="Gene3D" id="3.40.50.12780">
    <property type="entry name" value="N-terminal domain of ligase-like"/>
    <property type="match status" value="1"/>
</dbReference>
<evidence type="ECO:0000313" key="4">
    <source>
        <dbReference type="Proteomes" id="UP000007463"/>
    </source>
</evidence>
<dbReference type="InterPro" id="IPR055377">
    <property type="entry name" value="GH3_M"/>
</dbReference>
<dbReference type="InterPro" id="IPR055378">
    <property type="entry name" value="GH3_C"/>
</dbReference>
<feature type="domain" description="GH3 C-terminal" evidence="2">
    <location>
        <begin position="410"/>
        <end position="514"/>
    </location>
</feature>
<accession>F2IF75</accession>
<reference evidence="4" key="2">
    <citation type="submission" date="2011-02" db="EMBL/GenBank/DDBJ databases">
        <title>The complete genome of Fluviicola taffensis DSM 16823.</title>
        <authorList>
            <consortium name="US DOE Joint Genome Institute (JGI-PGF)"/>
            <person name="Lucas S."/>
            <person name="Copeland A."/>
            <person name="Lapidus A."/>
            <person name="Bruce D."/>
            <person name="Goodwin L."/>
            <person name="Pitluck S."/>
            <person name="Kyrpides N."/>
            <person name="Mavromatis K."/>
            <person name="Ivanova N."/>
            <person name="Mikhailova N."/>
            <person name="Pagani I."/>
            <person name="Chertkov O."/>
            <person name="Detter J.C."/>
            <person name="Han C."/>
            <person name="Tapia R."/>
            <person name="Land M."/>
            <person name="Hauser L."/>
            <person name="Markowitz V."/>
            <person name="Cheng J.-F."/>
            <person name="Hugenholtz P."/>
            <person name="Woyke T."/>
            <person name="Wu D."/>
            <person name="Tindall B."/>
            <person name="Pomrenke H.G."/>
            <person name="Brambilla E."/>
            <person name="Klenk H.-P."/>
            <person name="Eisen J.A."/>
        </authorList>
    </citation>
    <scope>NUCLEOTIDE SEQUENCE [LARGE SCALE GENOMIC DNA]</scope>
    <source>
        <strain evidence="4">DSM 16823 / RW262 / RW262</strain>
    </source>
</reference>
<dbReference type="STRING" id="755732.Fluta_1557"/>
<dbReference type="Pfam" id="PF03321">
    <property type="entry name" value="GH3"/>
    <property type="match status" value="1"/>
</dbReference>
<dbReference type="InterPro" id="IPR042099">
    <property type="entry name" value="ANL_N_sf"/>
</dbReference>
<dbReference type="Pfam" id="PF23572">
    <property type="entry name" value="GH3_C"/>
    <property type="match status" value="1"/>
</dbReference>
<proteinExistence type="predicted"/>
<evidence type="ECO:0000313" key="3">
    <source>
        <dbReference type="EMBL" id="AEA43549.1"/>
    </source>
</evidence>
<dbReference type="SUPFAM" id="SSF56801">
    <property type="entry name" value="Acetyl-CoA synthetase-like"/>
    <property type="match status" value="1"/>
</dbReference>
<dbReference type="KEGG" id="fte:Fluta_1557"/>
<feature type="domain" description="GH3 middle" evidence="1">
    <location>
        <begin position="318"/>
        <end position="384"/>
    </location>
</feature>
<evidence type="ECO:0000259" key="1">
    <source>
        <dbReference type="Pfam" id="PF23571"/>
    </source>
</evidence>
<evidence type="ECO:0000259" key="2">
    <source>
        <dbReference type="Pfam" id="PF23572"/>
    </source>
</evidence>